<dbReference type="Pfam" id="PF01544">
    <property type="entry name" value="CorA"/>
    <property type="match status" value="1"/>
</dbReference>
<dbReference type="PANTHER" id="PTHR46494">
    <property type="entry name" value="CORA FAMILY METAL ION TRANSPORTER (EUROFUNG)"/>
    <property type="match status" value="1"/>
</dbReference>
<evidence type="ECO:0000256" key="1">
    <source>
        <dbReference type="ARBA" id="ARBA00004651"/>
    </source>
</evidence>
<dbReference type="HOGENOM" id="CLU_007127_2_0_6"/>
<dbReference type="InterPro" id="IPR045861">
    <property type="entry name" value="CorA_cytoplasmic_dom"/>
</dbReference>
<keyword evidence="9" id="KW-0406">Ion transport</keyword>
<evidence type="ECO:0000256" key="2">
    <source>
        <dbReference type="ARBA" id="ARBA00009765"/>
    </source>
</evidence>
<dbReference type="RefSeq" id="WP_039104792.1">
    <property type="nucleotide sequence ID" value="NZ_CALYQC010000032.1"/>
</dbReference>
<keyword evidence="6 11" id="KW-0812">Transmembrane</keyword>
<reference evidence="12 13" key="1">
    <citation type="journal article" date="2014" name="Appl. Environ. Microbiol.">
        <title>Gut symbionts from distinct hosts exhibit genotoxic activity via divergent colibactin biosynthetic pathways.</title>
        <authorList>
            <person name="Engel P."/>
            <person name="Vizcaino M.I."/>
            <person name="Crawford J.M."/>
        </authorList>
    </citation>
    <scope>NUCLEOTIDE SEQUENCE [LARGE SCALE GENOMIC DNA]</scope>
    <source>
        <strain evidence="12 13">PEB0191</strain>
    </source>
</reference>
<dbReference type="STRING" id="1267021.FPB0191_01277"/>
<keyword evidence="5" id="KW-0997">Cell inner membrane</keyword>
<dbReference type="NCBIfam" id="NF007092">
    <property type="entry name" value="PRK09546.1"/>
    <property type="match status" value="1"/>
</dbReference>
<dbReference type="InterPro" id="IPR002523">
    <property type="entry name" value="MgTranspt_CorA/ZnTranspt_ZntB"/>
</dbReference>
<keyword evidence="8 11" id="KW-1133">Transmembrane helix</keyword>
<organism evidence="12 13">
    <name type="scientific">Frischella perrara</name>
    <dbReference type="NCBI Taxonomy" id="1267021"/>
    <lineage>
        <taxon>Bacteria</taxon>
        <taxon>Pseudomonadati</taxon>
        <taxon>Pseudomonadota</taxon>
        <taxon>Gammaproteobacteria</taxon>
        <taxon>Orbales</taxon>
        <taxon>Orbaceae</taxon>
        <taxon>Frischella</taxon>
    </lineage>
</organism>
<dbReference type="OrthoDB" id="9803484at2"/>
<accession>A0A0A7S0V1</accession>
<dbReference type="InterPro" id="IPR045863">
    <property type="entry name" value="CorA_TM1_TM2"/>
</dbReference>
<dbReference type="GO" id="GO:0015087">
    <property type="term" value="F:cobalt ion transmembrane transporter activity"/>
    <property type="evidence" value="ECO:0007669"/>
    <property type="project" value="TreeGrafter"/>
</dbReference>
<comment type="similarity">
    <text evidence="2">Belongs to the CorA metal ion transporter (MIT) (TC 1.A.35) family.</text>
</comment>
<evidence type="ECO:0000256" key="6">
    <source>
        <dbReference type="ARBA" id="ARBA00022692"/>
    </source>
</evidence>
<evidence type="ECO:0000313" key="12">
    <source>
        <dbReference type="EMBL" id="AJA45098.1"/>
    </source>
</evidence>
<keyword evidence="3" id="KW-0813">Transport</keyword>
<dbReference type="AlphaFoldDB" id="A0A0A7S0V1"/>
<evidence type="ECO:0000256" key="4">
    <source>
        <dbReference type="ARBA" id="ARBA00022475"/>
    </source>
</evidence>
<gene>
    <name evidence="12" type="ORF">FPB0191_01277</name>
</gene>
<dbReference type="GO" id="GO:0005886">
    <property type="term" value="C:plasma membrane"/>
    <property type="evidence" value="ECO:0007669"/>
    <property type="project" value="UniProtKB-SubCell"/>
</dbReference>
<protein>
    <submittedName>
        <fullName evidence="12">Mg2+ and Co2+ transporter</fullName>
    </submittedName>
</protein>
<keyword evidence="13" id="KW-1185">Reference proteome</keyword>
<evidence type="ECO:0000256" key="5">
    <source>
        <dbReference type="ARBA" id="ARBA00022519"/>
    </source>
</evidence>
<evidence type="ECO:0000256" key="10">
    <source>
        <dbReference type="ARBA" id="ARBA00023136"/>
    </source>
</evidence>
<dbReference type="EMBL" id="CP009056">
    <property type="protein sequence ID" value="AJA45098.1"/>
    <property type="molecule type" value="Genomic_DNA"/>
</dbReference>
<dbReference type="PANTHER" id="PTHR46494:SF3">
    <property type="entry name" value="ZINC TRANSPORT PROTEIN ZNTB"/>
    <property type="match status" value="1"/>
</dbReference>
<evidence type="ECO:0000256" key="8">
    <source>
        <dbReference type="ARBA" id="ARBA00022989"/>
    </source>
</evidence>
<dbReference type="SUPFAM" id="SSF144083">
    <property type="entry name" value="Magnesium transport protein CorA, transmembrane region"/>
    <property type="match status" value="1"/>
</dbReference>
<keyword evidence="10 11" id="KW-0472">Membrane</keyword>
<evidence type="ECO:0000256" key="11">
    <source>
        <dbReference type="SAM" id="Phobius"/>
    </source>
</evidence>
<comment type="subcellular location">
    <subcellularLocation>
        <location evidence="1">Cell membrane</location>
        <topology evidence="1">Multi-pass membrane protein</topology>
    </subcellularLocation>
</comment>
<dbReference type="Gene3D" id="1.20.58.340">
    <property type="entry name" value="Magnesium transport protein CorA, transmembrane region"/>
    <property type="match status" value="2"/>
</dbReference>
<dbReference type="GO" id="GO:0000287">
    <property type="term" value="F:magnesium ion binding"/>
    <property type="evidence" value="ECO:0007669"/>
    <property type="project" value="TreeGrafter"/>
</dbReference>
<sequence>MADKDSQNCEANRFIDKKVKILPIKNSELLSANPIFSCQLDGKGNGMPIESHGKATIAKPCWIHLDFSNQQTINWIQSTDLLPNLVKEELIKPNQISKETRFDSGILVVMRGVNYTPNTLPDPIVTFRFYITDNLVISTRHQQIDAISQLKENLEKGIGPVDVADWLIQVSELISDQVNLSFDGVHNKIIKLEDSVLNQHILSYKEIGRVRKQLIVLRRLLSPQRDIFVKISTERISWIDDNDRQRLHDISNQQNHYVSDIDSCLLRLASIMEQITSFLAESTNKRIYLMSVFTIIFTPITFLTSLLGVNLGGIPFNDRIWSFSLLVVLIFAISIVSVIWLRLKKWW</sequence>
<dbReference type="GO" id="GO:0050897">
    <property type="term" value="F:cobalt ion binding"/>
    <property type="evidence" value="ECO:0007669"/>
    <property type="project" value="TreeGrafter"/>
</dbReference>
<dbReference type="Gene3D" id="3.30.460.20">
    <property type="entry name" value="CorA soluble domain-like"/>
    <property type="match status" value="1"/>
</dbReference>
<keyword evidence="7" id="KW-0862">Zinc</keyword>
<dbReference type="KEGG" id="fpp:FPB0191_01277"/>
<dbReference type="Proteomes" id="UP000030901">
    <property type="component" value="Chromosome"/>
</dbReference>
<feature type="transmembrane region" description="Helical" evidence="11">
    <location>
        <begin position="287"/>
        <end position="308"/>
    </location>
</feature>
<name>A0A0A7S0V1_FRIPE</name>
<evidence type="ECO:0000256" key="7">
    <source>
        <dbReference type="ARBA" id="ARBA00022833"/>
    </source>
</evidence>
<dbReference type="GO" id="GO:0015095">
    <property type="term" value="F:magnesium ion transmembrane transporter activity"/>
    <property type="evidence" value="ECO:0007669"/>
    <property type="project" value="TreeGrafter"/>
</dbReference>
<evidence type="ECO:0000256" key="9">
    <source>
        <dbReference type="ARBA" id="ARBA00023065"/>
    </source>
</evidence>
<evidence type="ECO:0000313" key="13">
    <source>
        <dbReference type="Proteomes" id="UP000030901"/>
    </source>
</evidence>
<keyword evidence="4" id="KW-1003">Cell membrane</keyword>
<proteinExistence type="inferred from homology"/>
<feature type="transmembrane region" description="Helical" evidence="11">
    <location>
        <begin position="320"/>
        <end position="341"/>
    </location>
</feature>
<evidence type="ECO:0000256" key="3">
    <source>
        <dbReference type="ARBA" id="ARBA00022448"/>
    </source>
</evidence>
<dbReference type="SUPFAM" id="SSF143865">
    <property type="entry name" value="CorA soluble domain-like"/>
    <property type="match status" value="1"/>
</dbReference>